<evidence type="ECO:0000313" key="3">
    <source>
        <dbReference type="Proteomes" id="UP000789405"/>
    </source>
</evidence>
<dbReference type="Pfam" id="PF18107">
    <property type="entry name" value="HTH_ABP1_N"/>
    <property type="match status" value="1"/>
</dbReference>
<sequence length="130" mass="15192">MSSLKSKKDKTTLTNKQRKAIIEYKEKNFQITQTDLISWVKQKMSLNVHQTTISCLLKNKKTIDENLFAKRQRTVQYPELENALIEQILQSQEKNVSVDNAVIEAAISKLRGIFKKYNLKDIYNMDEIIL</sequence>
<dbReference type="InterPro" id="IPR041188">
    <property type="entry name" value="HTH_ABP1_N"/>
</dbReference>
<dbReference type="EMBL" id="CAJVPY010012800">
    <property type="protein sequence ID" value="CAG8736496.1"/>
    <property type="molecule type" value="Genomic_DNA"/>
</dbReference>
<gene>
    <name evidence="2" type="ORF">DERYTH_LOCUS15608</name>
</gene>
<accession>A0A9N9IJY2</accession>
<dbReference type="OrthoDB" id="2433378at2759"/>
<proteinExistence type="predicted"/>
<name>A0A9N9IJY2_9GLOM</name>
<comment type="caution">
    <text evidence="2">The sequence shown here is derived from an EMBL/GenBank/DDBJ whole genome shotgun (WGS) entry which is preliminary data.</text>
</comment>
<dbReference type="Proteomes" id="UP000789405">
    <property type="component" value="Unassembled WGS sequence"/>
</dbReference>
<dbReference type="AlphaFoldDB" id="A0A9N9IJY2"/>
<reference evidence="2" key="1">
    <citation type="submission" date="2021-06" db="EMBL/GenBank/DDBJ databases">
        <authorList>
            <person name="Kallberg Y."/>
            <person name="Tangrot J."/>
            <person name="Rosling A."/>
        </authorList>
    </citation>
    <scope>NUCLEOTIDE SEQUENCE</scope>
    <source>
        <strain evidence="2">MA453B</strain>
    </source>
</reference>
<evidence type="ECO:0000259" key="1">
    <source>
        <dbReference type="Pfam" id="PF18107"/>
    </source>
</evidence>
<organism evidence="2 3">
    <name type="scientific">Dentiscutata erythropus</name>
    <dbReference type="NCBI Taxonomy" id="1348616"/>
    <lineage>
        <taxon>Eukaryota</taxon>
        <taxon>Fungi</taxon>
        <taxon>Fungi incertae sedis</taxon>
        <taxon>Mucoromycota</taxon>
        <taxon>Glomeromycotina</taxon>
        <taxon>Glomeromycetes</taxon>
        <taxon>Diversisporales</taxon>
        <taxon>Gigasporaceae</taxon>
        <taxon>Dentiscutata</taxon>
    </lineage>
</organism>
<feature type="domain" description="ARS-binding protein 1 N-terminal" evidence="1">
    <location>
        <begin position="10"/>
        <end position="58"/>
    </location>
</feature>
<protein>
    <submittedName>
        <fullName evidence="2">6018_t:CDS:1</fullName>
    </submittedName>
</protein>
<keyword evidence="3" id="KW-1185">Reference proteome</keyword>
<dbReference type="Gene3D" id="1.10.10.60">
    <property type="entry name" value="Homeodomain-like"/>
    <property type="match status" value="1"/>
</dbReference>
<evidence type="ECO:0000313" key="2">
    <source>
        <dbReference type="EMBL" id="CAG8736496.1"/>
    </source>
</evidence>